<dbReference type="EMBL" id="JANBQB010000155">
    <property type="protein sequence ID" value="KAJ1980733.1"/>
    <property type="molecule type" value="Genomic_DNA"/>
</dbReference>
<feature type="compositionally biased region" description="Acidic residues" evidence="3">
    <location>
        <begin position="49"/>
        <end position="59"/>
    </location>
</feature>
<reference evidence="5" key="1">
    <citation type="submission" date="2022-07" db="EMBL/GenBank/DDBJ databases">
        <title>Phylogenomic reconstructions and comparative analyses of Kickxellomycotina fungi.</title>
        <authorList>
            <person name="Reynolds N.K."/>
            <person name="Stajich J.E."/>
            <person name="Barry K."/>
            <person name="Grigoriev I.V."/>
            <person name="Crous P."/>
            <person name="Smith M.E."/>
        </authorList>
    </citation>
    <scope>NUCLEOTIDE SEQUENCE</scope>
    <source>
        <strain evidence="5">RSA 567</strain>
    </source>
</reference>
<organism evidence="5 6">
    <name type="scientific">Dimargaris verticillata</name>
    <dbReference type="NCBI Taxonomy" id="2761393"/>
    <lineage>
        <taxon>Eukaryota</taxon>
        <taxon>Fungi</taxon>
        <taxon>Fungi incertae sedis</taxon>
        <taxon>Zoopagomycota</taxon>
        <taxon>Kickxellomycotina</taxon>
        <taxon>Dimargaritomycetes</taxon>
        <taxon>Dimargaritales</taxon>
        <taxon>Dimargaritaceae</taxon>
        <taxon>Dimargaris</taxon>
    </lineage>
</organism>
<evidence type="ECO:0000256" key="1">
    <source>
        <dbReference type="ARBA" id="ARBA00022443"/>
    </source>
</evidence>
<dbReference type="SUPFAM" id="SSF50044">
    <property type="entry name" value="SH3-domain"/>
    <property type="match status" value="1"/>
</dbReference>
<dbReference type="Pfam" id="PF00018">
    <property type="entry name" value="SH3_1"/>
    <property type="match status" value="1"/>
</dbReference>
<gene>
    <name evidence="5" type="primary">NBP2</name>
    <name evidence="5" type="ORF">H4R34_002350</name>
</gene>
<comment type="caution">
    <text evidence="5">The sequence shown here is derived from an EMBL/GenBank/DDBJ whole genome shotgun (WGS) entry which is preliminary data.</text>
</comment>
<dbReference type="PRINTS" id="PR00452">
    <property type="entry name" value="SH3DOMAIN"/>
</dbReference>
<feature type="domain" description="SH3" evidence="4">
    <location>
        <begin position="128"/>
        <end position="187"/>
    </location>
</feature>
<evidence type="ECO:0000259" key="4">
    <source>
        <dbReference type="PROSITE" id="PS50002"/>
    </source>
</evidence>
<dbReference type="InterPro" id="IPR001452">
    <property type="entry name" value="SH3_domain"/>
</dbReference>
<dbReference type="AlphaFoldDB" id="A0A9W8B905"/>
<dbReference type="OrthoDB" id="19092at2759"/>
<feature type="region of interest" description="Disordered" evidence="3">
    <location>
        <begin position="1"/>
        <end position="84"/>
    </location>
</feature>
<dbReference type="InterPro" id="IPR036028">
    <property type="entry name" value="SH3-like_dom_sf"/>
</dbReference>
<evidence type="ECO:0000313" key="5">
    <source>
        <dbReference type="EMBL" id="KAJ1980733.1"/>
    </source>
</evidence>
<dbReference type="InterPro" id="IPR050384">
    <property type="entry name" value="Endophilin_SH3RF"/>
</dbReference>
<proteinExistence type="predicted"/>
<keyword evidence="1 2" id="KW-0728">SH3 domain</keyword>
<sequence length="188" mass="20458">MNGMLTSSDMGPQSQPTSQVGGKQPTQTTTSPLTDKATDGGTNVNTTAEWDDGAPEDQDAALGWSDSDDGPDTKPPNTNGLTVRDFAYPATDDRHYGIFPSPKHGRESDYESDSATEWAEINAAGELVLAGLVKALYDFKAENPSEVSFKESEILYIQYKQCEGWFVGYVNGQVGLIPENYVQFMRNS</sequence>
<evidence type="ECO:0000256" key="3">
    <source>
        <dbReference type="SAM" id="MobiDB-lite"/>
    </source>
</evidence>
<name>A0A9W8B905_9FUNG</name>
<keyword evidence="6" id="KW-1185">Reference proteome</keyword>
<dbReference type="Gene3D" id="2.30.30.40">
    <property type="entry name" value="SH3 Domains"/>
    <property type="match status" value="1"/>
</dbReference>
<dbReference type="PROSITE" id="PS50002">
    <property type="entry name" value="SH3"/>
    <property type="match status" value="1"/>
</dbReference>
<accession>A0A9W8B905</accession>
<evidence type="ECO:0000313" key="6">
    <source>
        <dbReference type="Proteomes" id="UP001151582"/>
    </source>
</evidence>
<protein>
    <submittedName>
        <fullName evidence="5">HOG (High osmolarity glycerol) pathway protein</fullName>
    </submittedName>
</protein>
<dbReference type="SMART" id="SM00326">
    <property type="entry name" value="SH3"/>
    <property type="match status" value="1"/>
</dbReference>
<dbReference type="Proteomes" id="UP001151582">
    <property type="component" value="Unassembled WGS sequence"/>
</dbReference>
<evidence type="ECO:0000256" key="2">
    <source>
        <dbReference type="PROSITE-ProRule" id="PRU00192"/>
    </source>
</evidence>
<feature type="compositionally biased region" description="Polar residues" evidence="3">
    <location>
        <begin position="1"/>
        <end position="33"/>
    </location>
</feature>
<dbReference type="PANTHER" id="PTHR14167">
    <property type="entry name" value="SH3 DOMAIN-CONTAINING"/>
    <property type="match status" value="1"/>
</dbReference>